<reference evidence="1 2" key="1">
    <citation type="submission" date="2013-08" db="EMBL/GenBank/DDBJ databases">
        <title>The genome sequence of Knoellia aerolata.</title>
        <authorList>
            <person name="Zhu W."/>
            <person name="Wang G."/>
        </authorList>
    </citation>
    <scope>NUCLEOTIDE SEQUENCE [LARGE SCALE GENOMIC DNA]</scope>
    <source>
        <strain evidence="1 2">DSM 18566</strain>
    </source>
</reference>
<comment type="caution">
    <text evidence="1">The sequence shown here is derived from an EMBL/GenBank/DDBJ whole genome shotgun (WGS) entry which is preliminary data.</text>
</comment>
<dbReference type="InterPro" id="IPR023393">
    <property type="entry name" value="START-like_dom_sf"/>
</dbReference>
<protein>
    <submittedName>
        <fullName evidence="1">Carbon monoxide dehydrogenase subunit G</fullName>
    </submittedName>
</protein>
<dbReference type="PANTHER" id="PTHR38588">
    <property type="entry name" value="BLL0334 PROTEIN"/>
    <property type="match status" value="1"/>
</dbReference>
<dbReference type="Pfam" id="PF06240">
    <property type="entry name" value="COXG"/>
    <property type="match status" value="1"/>
</dbReference>
<dbReference type="eggNOG" id="COG3427">
    <property type="taxonomic scope" value="Bacteria"/>
</dbReference>
<dbReference type="AlphaFoldDB" id="A0A0A0JWJ6"/>
<dbReference type="Proteomes" id="UP000030013">
    <property type="component" value="Unassembled WGS sequence"/>
</dbReference>
<dbReference type="SUPFAM" id="SSF55961">
    <property type="entry name" value="Bet v1-like"/>
    <property type="match status" value="1"/>
</dbReference>
<dbReference type="PANTHER" id="PTHR38588:SF1">
    <property type="entry name" value="BLL0334 PROTEIN"/>
    <property type="match status" value="1"/>
</dbReference>
<name>A0A0A0JWJ6_9MICO</name>
<keyword evidence="2" id="KW-1185">Reference proteome</keyword>
<evidence type="ECO:0000313" key="2">
    <source>
        <dbReference type="Proteomes" id="UP000030013"/>
    </source>
</evidence>
<dbReference type="RefSeq" id="WP_035935816.1">
    <property type="nucleotide sequence ID" value="NZ_AVPL01000015.1"/>
</dbReference>
<gene>
    <name evidence="1" type="ORF">N801_18230</name>
</gene>
<sequence>MELVNEFTVPTGADEAFTILSDLERIASCLPGATLEGRNGESYHGQLGVRIGPVKLVMASSGTVVERDASKRRFVVRGTARERSGQGGAQAVITMTVDDIESGSIAAAAATVRVVTDLELSGRVAQFGGAAITQVNRRIMDQFVKRLDDLIRAEHPGLAKTAGLSAASVTVDGAEPSAPPLLERWGKLAPLVATVAAGTLLGVAITRAIRSVGAGEHRF</sequence>
<evidence type="ECO:0000313" key="1">
    <source>
        <dbReference type="EMBL" id="KGN41563.1"/>
    </source>
</evidence>
<dbReference type="EMBL" id="AVPL01000015">
    <property type="protein sequence ID" value="KGN41563.1"/>
    <property type="molecule type" value="Genomic_DNA"/>
</dbReference>
<organism evidence="1 2">
    <name type="scientific">Knoellia aerolata DSM 18566</name>
    <dbReference type="NCBI Taxonomy" id="1385519"/>
    <lineage>
        <taxon>Bacteria</taxon>
        <taxon>Bacillati</taxon>
        <taxon>Actinomycetota</taxon>
        <taxon>Actinomycetes</taxon>
        <taxon>Micrococcales</taxon>
        <taxon>Intrasporangiaceae</taxon>
        <taxon>Knoellia</taxon>
    </lineage>
</organism>
<dbReference type="STRING" id="1385519.N801_18230"/>
<accession>A0A0A0JWJ6</accession>
<proteinExistence type="predicted"/>
<dbReference type="OrthoDB" id="9808623at2"/>
<dbReference type="InterPro" id="IPR010419">
    <property type="entry name" value="CO_DH_gsu"/>
</dbReference>
<dbReference type="CDD" id="cd07823">
    <property type="entry name" value="SRPBCC_5"/>
    <property type="match status" value="1"/>
</dbReference>
<dbReference type="Gene3D" id="3.30.530.20">
    <property type="match status" value="1"/>
</dbReference>